<dbReference type="Proteomes" id="UP000238479">
    <property type="component" value="Chromosome 7"/>
</dbReference>
<dbReference type="EMBL" id="PDCK01000045">
    <property type="protein sequence ID" value="PRQ17269.1"/>
    <property type="molecule type" value="Genomic_DNA"/>
</dbReference>
<evidence type="ECO:0000313" key="3">
    <source>
        <dbReference type="Proteomes" id="UP000238479"/>
    </source>
</evidence>
<evidence type="ECO:0000256" key="1">
    <source>
        <dbReference type="SAM" id="SignalP"/>
    </source>
</evidence>
<proteinExistence type="predicted"/>
<gene>
    <name evidence="2" type="ORF">RchiOBHm_Chr7g0193141</name>
</gene>
<evidence type="ECO:0000313" key="2">
    <source>
        <dbReference type="EMBL" id="PRQ17269.1"/>
    </source>
</evidence>
<reference evidence="2 3" key="1">
    <citation type="journal article" date="2018" name="Nat. Genet.">
        <title>The Rosa genome provides new insights in the design of modern roses.</title>
        <authorList>
            <person name="Bendahmane M."/>
        </authorList>
    </citation>
    <scope>NUCLEOTIDE SEQUENCE [LARGE SCALE GENOMIC DNA]</scope>
    <source>
        <strain evidence="3">cv. Old Blush</strain>
    </source>
</reference>
<name>A0A2P6P5S1_ROSCH</name>
<keyword evidence="1" id="KW-0732">Signal</keyword>
<accession>A0A2P6P5S1</accession>
<sequence length="85" mass="9251">MFIKPSLNKPSTILIVLLVRASSVNIFPSTSCKSSGGRSRSSGRRVVDFNSASSAAIVLIPHSTCLWLMIGGDSSRRWFKVKEPL</sequence>
<comment type="caution">
    <text evidence="2">The sequence shown here is derived from an EMBL/GenBank/DDBJ whole genome shotgun (WGS) entry which is preliminary data.</text>
</comment>
<organism evidence="2 3">
    <name type="scientific">Rosa chinensis</name>
    <name type="common">China rose</name>
    <dbReference type="NCBI Taxonomy" id="74649"/>
    <lineage>
        <taxon>Eukaryota</taxon>
        <taxon>Viridiplantae</taxon>
        <taxon>Streptophyta</taxon>
        <taxon>Embryophyta</taxon>
        <taxon>Tracheophyta</taxon>
        <taxon>Spermatophyta</taxon>
        <taxon>Magnoliopsida</taxon>
        <taxon>eudicotyledons</taxon>
        <taxon>Gunneridae</taxon>
        <taxon>Pentapetalae</taxon>
        <taxon>rosids</taxon>
        <taxon>fabids</taxon>
        <taxon>Rosales</taxon>
        <taxon>Rosaceae</taxon>
        <taxon>Rosoideae</taxon>
        <taxon>Rosoideae incertae sedis</taxon>
        <taxon>Rosa</taxon>
    </lineage>
</organism>
<protein>
    <recommendedName>
        <fullName evidence="4">Secreted protein</fullName>
    </recommendedName>
</protein>
<evidence type="ECO:0008006" key="4">
    <source>
        <dbReference type="Google" id="ProtNLM"/>
    </source>
</evidence>
<dbReference type="Gramene" id="PRQ17269">
    <property type="protein sequence ID" value="PRQ17269"/>
    <property type="gene ID" value="RchiOBHm_Chr7g0193141"/>
</dbReference>
<feature type="chain" id="PRO_5015162569" description="Secreted protein" evidence="1">
    <location>
        <begin position="27"/>
        <end position="85"/>
    </location>
</feature>
<dbReference type="AlphaFoldDB" id="A0A2P6P5S1"/>
<keyword evidence="3" id="KW-1185">Reference proteome</keyword>
<feature type="signal peptide" evidence="1">
    <location>
        <begin position="1"/>
        <end position="26"/>
    </location>
</feature>